<dbReference type="AlphaFoldDB" id="A0A2G9R7L2"/>
<proteinExistence type="predicted"/>
<evidence type="ECO:0000313" key="4">
    <source>
        <dbReference type="Proteomes" id="UP000228934"/>
    </source>
</evidence>
<dbReference type="PROSITE" id="PS51450">
    <property type="entry name" value="LRR"/>
    <property type="match status" value="1"/>
</dbReference>
<dbReference type="InterPro" id="IPR003591">
    <property type="entry name" value="Leu-rich_rpt_typical-subtyp"/>
</dbReference>
<dbReference type="EMBL" id="KV962957">
    <property type="protein sequence ID" value="PIO23263.1"/>
    <property type="molecule type" value="Genomic_DNA"/>
</dbReference>
<reference evidence="4" key="1">
    <citation type="journal article" date="2017" name="Nat. Commun.">
        <title>The North American bullfrog draft genome provides insight into hormonal regulation of long noncoding RNA.</title>
        <authorList>
            <person name="Hammond S.A."/>
            <person name="Warren R.L."/>
            <person name="Vandervalk B.P."/>
            <person name="Kucuk E."/>
            <person name="Khan H."/>
            <person name="Gibb E.A."/>
            <person name="Pandoh P."/>
            <person name="Kirk H."/>
            <person name="Zhao Y."/>
            <person name="Jones M."/>
            <person name="Mungall A.J."/>
            <person name="Coope R."/>
            <person name="Pleasance S."/>
            <person name="Moore R.A."/>
            <person name="Holt R.A."/>
            <person name="Round J.M."/>
            <person name="Ohora S."/>
            <person name="Walle B.V."/>
            <person name="Veldhoen N."/>
            <person name="Helbing C.C."/>
            <person name="Birol I."/>
        </authorList>
    </citation>
    <scope>NUCLEOTIDE SEQUENCE [LARGE SCALE GENOMIC DNA]</scope>
</reference>
<dbReference type="SMART" id="SM00369">
    <property type="entry name" value="LRR_TYP"/>
    <property type="match status" value="4"/>
</dbReference>
<dbReference type="Proteomes" id="UP000228934">
    <property type="component" value="Unassembled WGS sequence"/>
</dbReference>
<name>A0A2G9R7L2_AQUCT</name>
<dbReference type="PANTHER" id="PTHR48051:SF46">
    <property type="entry name" value="LEUCINE RICH REPEAT-CONTAINING DOMAIN PROTEIN"/>
    <property type="match status" value="1"/>
</dbReference>
<dbReference type="InterPro" id="IPR001611">
    <property type="entry name" value="Leu-rich_rpt"/>
</dbReference>
<keyword evidence="1" id="KW-0433">Leucine-rich repeat</keyword>
<sequence>VYRLKHLEFLKFRNNPVKDIPFGIHNLKKLRTLIVSFCSLSSLPDGLFLLPYLQVLDVSYNNISLIPNDISNLRSLEFLNVEGNSLPAMPCGALKLKLKQLRVGNNRMHPLFWRENTHIQPQCLLDIAAMAFAKNNMIRYFADIPSEVKEILLKVKACDCCRGALSGEGLRFIRPCEKIFGIRQLPFMFHACSPSCYRSFMSQTESLTKHLYES</sequence>
<dbReference type="Pfam" id="PF13855">
    <property type="entry name" value="LRR_8"/>
    <property type="match status" value="1"/>
</dbReference>
<organism evidence="3 4">
    <name type="scientific">Aquarana catesbeiana</name>
    <name type="common">American bullfrog</name>
    <name type="synonym">Rana catesbeiana</name>
    <dbReference type="NCBI Taxonomy" id="8400"/>
    <lineage>
        <taxon>Eukaryota</taxon>
        <taxon>Metazoa</taxon>
        <taxon>Chordata</taxon>
        <taxon>Craniata</taxon>
        <taxon>Vertebrata</taxon>
        <taxon>Euteleostomi</taxon>
        <taxon>Amphibia</taxon>
        <taxon>Batrachia</taxon>
        <taxon>Anura</taxon>
        <taxon>Neobatrachia</taxon>
        <taxon>Ranoidea</taxon>
        <taxon>Ranidae</taxon>
        <taxon>Aquarana</taxon>
    </lineage>
</organism>
<protein>
    <recommendedName>
        <fullName evidence="5">Leucine-rich repeat-containing protein 58</fullName>
    </recommendedName>
</protein>
<keyword evidence="4" id="KW-1185">Reference proteome</keyword>
<accession>A0A2G9R7L2</accession>
<feature type="non-terminal residue" evidence="3">
    <location>
        <position position="1"/>
    </location>
</feature>
<dbReference type="SUPFAM" id="SSF52058">
    <property type="entry name" value="L domain-like"/>
    <property type="match status" value="1"/>
</dbReference>
<dbReference type="OrthoDB" id="660555at2759"/>
<evidence type="ECO:0000313" key="3">
    <source>
        <dbReference type="EMBL" id="PIO23263.1"/>
    </source>
</evidence>
<evidence type="ECO:0008006" key="5">
    <source>
        <dbReference type="Google" id="ProtNLM"/>
    </source>
</evidence>
<dbReference type="PANTHER" id="PTHR48051">
    <property type="match status" value="1"/>
</dbReference>
<evidence type="ECO:0000256" key="2">
    <source>
        <dbReference type="ARBA" id="ARBA00022737"/>
    </source>
</evidence>
<dbReference type="GO" id="GO:0005737">
    <property type="term" value="C:cytoplasm"/>
    <property type="evidence" value="ECO:0007669"/>
    <property type="project" value="TreeGrafter"/>
</dbReference>
<dbReference type="InterPro" id="IPR032675">
    <property type="entry name" value="LRR_dom_sf"/>
</dbReference>
<dbReference type="InterPro" id="IPR050216">
    <property type="entry name" value="LRR_domain-containing"/>
</dbReference>
<evidence type="ECO:0000256" key="1">
    <source>
        <dbReference type="ARBA" id="ARBA00022614"/>
    </source>
</evidence>
<keyword evidence="2" id="KW-0677">Repeat</keyword>
<dbReference type="Gene3D" id="3.80.10.10">
    <property type="entry name" value="Ribonuclease Inhibitor"/>
    <property type="match status" value="1"/>
</dbReference>
<gene>
    <name evidence="3" type="ORF">AB205_0037040</name>
</gene>